<evidence type="ECO:0000313" key="2">
    <source>
        <dbReference type="Proteomes" id="UP000034076"/>
    </source>
</evidence>
<sequence length="111" mass="13033">MSEPNMQDIMDVLVGMHQRFDSIDQRFDKQDERFDNIDERLNSIENDVLAVKLDNENVIKPAIQTIAENQTLQIKKLEDMQKAVEVIPDLEMRVDNLEKAYREDHSFKAVK</sequence>
<comment type="caution">
    <text evidence="1">The sequence shown here is derived from an EMBL/GenBank/DDBJ whole genome shotgun (WGS) entry which is preliminary data.</text>
</comment>
<accession>A0A0M2NCN4</accession>
<dbReference type="RefSeq" id="WP_046444404.1">
    <property type="nucleotide sequence ID" value="NZ_LAYJ01000115.1"/>
</dbReference>
<reference evidence="1 2" key="1">
    <citation type="submission" date="2015-04" db="EMBL/GenBank/DDBJ databases">
        <title>Draft genome sequence of bacteremic isolate Catabacter hongkongensis type strain HKU16T.</title>
        <authorList>
            <person name="Lau S.K."/>
            <person name="Teng J.L."/>
            <person name="Huang Y."/>
            <person name="Curreem S.O."/>
            <person name="Tsui S.K."/>
            <person name="Woo P.C."/>
        </authorList>
    </citation>
    <scope>NUCLEOTIDE SEQUENCE [LARGE SCALE GENOMIC DNA]</scope>
    <source>
        <strain evidence="1 2">HKU16</strain>
    </source>
</reference>
<evidence type="ECO:0000313" key="1">
    <source>
        <dbReference type="EMBL" id="KKI49983.1"/>
    </source>
</evidence>
<dbReference type="EMBL" id="LAYJ01000115">
    <property type="protein sequence ID" value="KKI49983.1"/>
    <property type="molecule type" value="Genomic_DNA"/>
</dbReference>
<name>A0A0M2NCN4_9FIRM</name>
<keyword evidence="2" id="KW-1185">Reference proteome</keyword>
<organism evidence="1 2">
    <name type="scientific">Christensenella hongkongensis</name>
    <dbReference type="NCBI Taxonomy" id="270498"/>
    <lineage>
        <taxon>Bacteria</taxon>
        <taxon>Bacillati</taxon>
        <taxon>Bacillota</taxon>
        <taxon>Clostridia</taxon>
        <taxon>Christensenellales</taxon>
        <taxon>Christensenellaceae</taxon>
        <taxon>Christensenella</taxon>
    </lineage>
</organism>
<proteinExistence type="predicted"/>
<dbReference type="Gene3D" id="1.20.5.110">
    <property type="match status" value="1"/>
</dbReference>
<gene>
    <name evidence="1" type="ORF">CHK_2599</name>
</gene>
<dbReference type="OrthoDB" id="9884691at2"/>
<dbReference type="Proteomes" id="UP000034076">
    <property type="component" value="Unassembled WGS sequence"/>
</dbReference>
<protein>
    <submittedName>
        <fullName evidence="1">Uncharacterized protein</fullName>
    </submittedName>
</protein>
<dbReference type="AlphaFoldDB" id="A0A0M2NCN4"/>